<reference evidence="1" key="1">
    <citation type="submission" date="2020-11" db="EMBL/GenBank/DDBJ databases">
        <authorList>
            <person name="Tran Van P."/>
        </authorList>
    </citation>
    <scope>NUCLEOTIDE SEQUENCE</scope>
</reference>
<dbReference type="PROSITE" id="PS01009">
    <property type="entry name" value="CRISP_1"/>
    <property type="match status" value="1"/>
</dbReference>
<name>A0A7R8W2X8_9CRUS</name>
<protein>
    <submittedName>
        <fullName evidence="1">Uncharacterized protein</fullName>
    </submittedName>
</protein>
<sequence length="205" mass="23486">MPTGYTFVCTCCGFPIIDAGPRPVPGWIKRDTGWMHLCGWISTPPDIGADAMDLDTFRQLILEQHNKYRLRHSSPPLILDQGINDFAQDWANELAARNQLAHRTENSYGENLYFYWSLNRDSVPPEKAVESWYREIKAYEKYYKTGPPARLIPEVGHFTQVVWAASRRLGVGRAQANNGAWYVVANYDPRGNYLNEFTQNVFPPT</sequence>
<dbReference type="SMART" id="SM00198">
    <property type="entry name" value="SCP"/>
    <property type="match status" value="1"/>
</dbReference>
<dbReference type="Gene3D" id="3.40.33.10">
    <property type="entry name" value="CAP"/>
    <property type="match status" value="1"/>
</dbReference>
<gene>
    <name evidence="1" type="ORF">CTOB1V02_LOCUS1820</name>
</gene>
<dbReference type="FunFam" id="3.40.33.10:FF:000002">
    <property type="entry name" value="Golgi-associated plant pathogenesis-related protein 1"/>
    <property type="match status" value="1"/>
</dbReference>
<dbReference type="OrthoDB" id="337038at2759"/>
<organism evidence="1">
    <name type="scientific">Cyprideis torosa</name>
    <dbReference type="NCBI Taxonomy" id="163714"/>
    <lineage>
        <taxon>Eukaryota</taxon>
        <taxon>Metazoa</taxon>
        <taxon>Ecdysozoa</taxon>
        <taxon>Arthropoda</taxon>
        <taxon>Crustacea</taxon>
        <taxon>Oligostraca</taxon>
        <taxon>Ostracoda</taxon>
        <taxon>Podocopa</taxon>
        <taxon>Podocopida</taxon>
        <taxon>Cytherocopina</taxon>
        <taxon>Cytheroidea</taxon>
        <taxon>Cytherideidae</taxon>
        <taxon>Cyprideis</taxon>
    </lineage>
</organism>
<dbReference type="EMBL" id="OB660264">
    <property type="protein sequence ID" value="CAD7223843.1"/>
    <property type="molecule type" value="Genomic_DNA"/>
</dbReference>
<dbReference type="CDD" id="cd05382">
    <property type="entry name" value="CAP_GAPR1-like"/>
    <property type="match status" value="1"/>
</dbReference>
<dbReference type="AlphaFoldDB" id="A0A7R8W2X8"/>
<dbReference type="InterPro" id="IPR001283">
    <property type="entry name" value="CRISP-related"/>
</dbReference>
<evidence type="ECO:0000313" key="1">
    <source>
        <dbReference type="EMBL" id="CAD7223843.1"/>
    </source>
</evidence>
<dbReference type="SUPFAM" id="SSF55797">
    <property type="entry name" value="PR-1-like"/>
    <property type="match status" value="1"/>
</dbReference>
<dbReference type="Pfam" id="PF00188">
    <property type="entry name" value="CAP"/>
    <property type="match status" value="1"/>
</dbReference>
<dbReference type="PANTHER" id="PTHR10334">
    <property type="entry name" value="CYSTEINE-RICH SECRETORY PROTEIN-RELATED"/>
    <property type="match status" value="1"/>
</dbReference>
<dbReference type="GO" id="GO:0005576">
    <property type="term" value="C:extracellular region"/>
    <property type="evidence" value="ECO:0007669"/>
    <property type="project" value="InterPro"/>
</dbReference>
<dbReference type="InterPro" id="IPR014044">
    <property type="entry name" value="CAP_dom"/>
</dbReference>
<dbReference type="PRINTS" id="PR00837">
    <property type="entry name" value="V5TPXLIKE"/>
</dbReference>
<dbReference type="InterPro" id="IPR034113">
    <property type="entry name" value="SCP_GAPR1-like"/>
</dbReference>
<dbReference type="InterPro" id="IPR035940">
    <property type="entry name" value="CAP_sf"/>
</dbReference>
<dbReference type="InterPro" id="IPR018244">
    <property type="entry name" value="Allrgn_V5/Tpx1_CS"/>
</dbReference>
<accession>A0A7R8W2X8</accession>
<proteinExistence type="predicted"/>